<dbReference type="SUPFAM" id="SSF110849">
    <property type="entry name" value="ParB/Sulfiredoxin"/>
    <property type="match status" value="1"/>
</dbReference>
<dbReference type="InterPro" id="IPR036086">
    <property type="entry name" value="ParB/Sulfiredoxin_sf"/>
</dbReference>
<evidence type="ECO:0000259" key="1">
    <source>
        <dbReference type="SMART" id="SM00470"/>
    </source>
</evidence>
<dbReference type="EMBL" id="BK032497">
    <property type="protein sequence ID" value="DAF42575.1"/>
    <property type="molecule type" value="Genomic_DNA"/>
</dbReference>
<dbReference type="SMART" id="SM00470">
    <property type="entry name" value="ParB"/>
    <property type="match status" value="1"/>
</dbReference>
<dbReference type="InterPro" id="IPR003115">
    <property type="entry name" value="ParB_N"/>
</dbReference>
<proteinExistence type="predicted"/>
<feature type="domain" description="ParB-like N-terminal" evidence="1">
    <location>
        <begin position="96"/>
        <end position="180"/>
    </location>
</feature>
<protein>
    <recommendedName>
        <fullName evidence="1">ParB-like N-terminal domain-containing protein</fullName>
    </recommendedName>
</protein>
<name>A0A8S5RVH9_9CAUD</name>
<sequence>MSIYKELQKKHPEVTGKLIVTKNKDNKVIVSGSLNADNVETLKDDLISILLKQYKQIVSIAGIKFNEGFTVIEDEVVTTNHQDKNKAGVVKILYNGMLPVSAIKKDEKFKLFTQINFDKMDNAVIELRFIAPIILDSNLNIIDGNMRYDLAVNNNIQEVPVIIIDDSGIKADMLRLILNRSSEFQRWNYDTVSPFVDSIPVAQPILEPLGFFGEKLLPESYFSNTMFEYKIDVFNNQQGKYTQDTTIADWAEFRRAEIQANQEAIKKQKEKKKKQKLKTRQAKSLFDMLQPTEKDFVETYNMNEEVQKQVDGVRKVAAKITEAYDEERKAIIEAKGLNWQNKTTQSKTKAANKREEFINYVNSLNIEQELKDEIFSNMDTFDTEKELKAYVKGLLESDE</sequence>
<accession>A0A8S5RVH9</accession>
<dbReference type="Gene3D" id="3.90.1530.10">
    <property type="entry name" value="Conserved hypothetical protein from pyrococcus furiosus pfu- 392566-001, ParB domain"/>
    <property type="match status" value="1"/>
</dbReference>
<organism evidence="2">
    <name type="scientific">Siphoviridae sp. ctHip2</name>
    <dbReference type="NCBI Taxonomy" id="2827830"/>
    <lineage>
        <taxon>Viruses</taxon>
        <taxon>Duplodnaviria</taxon>
        <taxon>Heunggongvirae</taxon>
        <taxon>Uroviricota</taxon>
        <taxon>Caudoviricetes</taxon>
    </lineage>
</organism>
<reference evidence="2" key="1">
    <citation type="journal article" date="2021" name="Proc. Natl. Acad. Sci. U.S.A.">
        <title>A Catalog of Tens of Thousands of Viruses from Human Metagenomes Reveals Hidden Associations with Chronic Diseases.</title>
        <authorList>
            <person name="Tisza M.J."/>
            <person name="Buck C.B."/>
        </authorList>
    </citation>
    <scope>NUCLEOTIDE SEQUENCE</scope>
    <source>
        <strain evidence="2">CtHip2</strain>
    </source>
</reference>
<evidence type="ECO:0000313" key="2">
    <source>
        <dbReference type="EMBL" id="DAF42575.1"/>
    </source>
</evidence>